<dbReference type="GO" id="GO:0005576">
    <property type="term" value="C:extracellular region"/>
    <property type="evidence" value="ECO:0007669"/>
    <property type="project" value="UniProtKB-SubCell"/>
</dbReference>
<dbReference type="InterPro" id="IPR011583">
    <property type="entry name" value="Chitinase_II/V-like_cat"/>
</dbReference>
<sequence length="411" mass="45644">MGGGEGYKAVAYYTDWSIYARGYEPAKMPADKLTHVLYSFADNRDTGEIVFTDTWSDTDKHWPGDSWNDVGKNLYGGLKQMNLIKKKNRNMKLLLSIGGWTYAHEQKHFDVPASTPQGRKAFAQSCVNMIKNFGFDGIDIDWEYPQNPDQGDQLFLLLQEIRTAMNTYANTLAGYCGSKPHFWLSIAAPAGEANYKNMPLGKIAQVTDFINLMGYDYSGSWDNAAGHQANLFASQSCPTCTPFNTDKVIQDYINNGVPPHKLVLGMPLYGRAFTNTKGIGQSYNGIGAPDQSAGSWEAGVYDYKALPRPGAVEYYDKEAGASYSYDNGSQTLISYDNVDMAKRKAAYIKQHNLGGGMWWELSGDKTGEESIVQNVVREFGGYHGGKIEQSPNWLTYPDSQYDNVKAGFPSE</sequence>
<keyword evidence="9 11" id="KW-0326">Glycosidase</keyword>
<dbReference type="InterPro" id="IPR001223">
    <property type="entry name" value="Glyco_hydro18_cat"/>
</dbReference>
<evidence type="ECO:0000256" key="6">
    <source>
        <dbReference type="ARBA" id="ARBA00022801"/>
    </source>
</evidence>
<gene>
    <name evidence="13" type="ORF">BDV96DRAFT_483386</name>
</gene>
<accession>A0A6A5ZRH9</accession>
<proteinExistence type="inferred from homology"/>
<dbReference type="InterPro" id="IPR001579">
    <property type="entry name" value="Glyco_hydro_18_chit_AS"/>
</dbReference>
<dbReference type="AlphaFoldDB" id="A0A6A5ZRH9"/>
<keyword evidence="10" id="KW-0624">Polysaccharide degradation</keyword>
<dbReference type="FunFam" id="3.10.50.10:FF:000005">
    <property type="entry name" value="Endochitinase B1"/>
    <property type="match status" value="1"/>
</dbReference>
<feature type="domain" description="GH18" evidence="12">
    <location>
        <begin position="7"/>
        <end position="382"/>
    </location>
</feature>
<dbReference type="GO" id="GO:0006032">
    <property type="term" value="P:chitin catabolic process"/>
    <property type="evidence" value="ECO:0007669"/>
    <property type="project" value="UniProtKB-KW"/>
</dbReference>
<protein>
    <recommendedName>
        <fullName evidence="4">chitinase</fullName>
        <ecNumber evidence="4">3.2.1.14</ecNumber>
    </recommendedName>
</protein>
<dbReference type="CDD" id="cd06548">
    <property type="entry name" value="GH18_chitinase"/>
    <property type="match status" value="1"/>
</dbReference>
<dbReference type="GO" id="GO:0000272">
    <property type="term" value="P:polysaccharide catabolic process"/>
    <property type="evidence" value="ECO:0007669"/>
    <property type="project" value="UniProtKB-KW"/>
</dbReference>
<dbReference type="PROSITE" id="PS51910">
    <property type="entry name" value="GH18_2"/>
    <property type="match status" value="1"/>
</dbReference>
<dbReference type="OrthoDB" id="76388at2759"/>
<dbReference type="PROSITE" id="PS01095">
    <property type="entry name" value="GH18_1"/>
    <property type="match status" value="1"/>
</dbReference>
<evidence type="ECO:0000256" key="4">
    <source>
        <dbReference type="ARBA" id="ARBA00012729"/>
    </source>
</evidence>
<dbReference type="FunFam" id="3.20.20.80:FF:000075">
    <property type="entry name" value="Sporulation-specific chitinase"/>
    <property type="match status" value="1"/>
</dbReference>
<evidence type="ECO:0000313" key="14">
    <source>
        <dbReference type="Proteomes" id="UP000799770"/>
    </source>
</evidence>
<evidence type="ECO:0000256" key="3">
    <source>
        <dbReference type="ARBA" id="ARBA00008682"/>
    </source>
</evidence>
<evidence type="ECO:0000256" key="10">
    <source>
        <dbReference type="ARBA" id="ARBA00023326"/>
    </source>
</evidence>
<evidence type="ECO:0000259" key="12">
    <source>
        <dbReference type="PROSITE" id="PS51910"/>
    </source>
</evidence>
<dbReference type="InterPro" id="IPR029070">
    <property type="entry name" value="Chitinase_insertion_sf"/>
</dbReference>
<dbReference type="SUPFAM" id="SSF51445">
    <property type="entry name" value="(Trans)glycosidases"/>
    <property type="match status" value="1"/>
</dbReference>
<keyword evidence="8" id="KW-0119">Carbohydrate metabolism</keyword>
<dbReference type="GO" id="GO:0008061">
    <property type="term" value="F:chitin binding"/>
    <property type="evidence" value="ECO:0007669"/>
    <property type="project" value="InterPro"/>
</dbReference>
<evidence type="ECO:0000256" key="1">
    <source>
        <dbReference type="ARBA" id="ARBA00000822"/>
    </source>
</evidence>
<dbReference type="Gene3D" id="3.10.50.10">
    <property type="match status" value="1"/>
</dbReference>
<dbReference type="PANTHER" id="PTHR11177:SF365">
    <property type="entry name" value="ENDOCHITINASE B"/>
    <property type="match status" value="1"/>
</dbReference>
<dbReference type="SMART" id="SM00636">
    <property type="entry name" value="Glyco_18"/>
    <property type="match status" value="1"/>
</dbReference>
<dbReference type="PANTHER" id="PTHR11177">
    <property type="entry name" value="CHITINASE"/>
    <property type="match status" value="1"/>
</dbReference>
<evidence type="ECO:0000256" key="7">
    <source>
        <dbReference type="ARBA" id="ARBA00023024"/>
    </source>
</evidence>
<keyword evidence="6 11" id="KW-0378">Hydrolase</keyword>
<keyword evidence="5" id="KW-0964">Secreted</keyword>
<keyword evidence="14" id="KW-1185">Reference proteome</keyword>
<dbReference type="InterPro" id="IPR050314">
    <property type="entry name" value="Glycosyl_Hydrlase_18"/>
</dbReference>
<keyword evidence="7" id="KW-0146">Chitin degradation</keyword>
<organism evidence="13 14">
    <name type="scientific">Lophiotrema nucula</name>
    <dbReference type="NCBI Taxonomy" id="690887"/>
    <lineage>
        <taxon>Eukaryota</taxon>
        <taxon>Fungi</taxon>
        <taxon>Dikarya</taxon>
        <taxon>Ascomycota</taxon>
        <taxon>Pezizomycotina</taxon>
        <taxon>Dothideomycetes</taxon>
        <taxon>Pleosporomycetidae</taxon>
        <taxon>Pleosporales</taxon>
        <taxon>Lophiotremataceae</taxon>
        <taxon>Lophiotrema</taxon>
    </lineage>
</organism>
<dbReference type="Proteomes" id="UP000799770">
    <property type="component" value="Unassembled WGS sequence"/>
</dbReference>
<evidence type="ECO:0000256" key="9">
    <source>
        <dbReference type="ARBA" id="ARBA00023295"/>
    </source>
</evidence>
<evidence type="ECO:0000256" key="5">
    <source>
        <dbReference type="ARBA" id="ARBA00022525"/>
    </source>
</evidence>
<comment type="similarity">
    <text evidence="3">Belongs to the glycosyl hydrolase 18 family. Chitinase class V subfamily.</text>
</comment>
<reference evidence="13" key="1">
    <citation type="journal article" date="2020" name="Stud. Mycol.">
        <title>101 Dothideomycetes genomes: a test case for predicting lifestyles and emergence of pathogens.</title>
        <authorList>
            <person name="Haridas S."/>
            <person name="Albert R."/>
            <person name="Binder M."/>
            <person name="Bloem J."/>
            <person name="Labutti K."/>
            <person name="Salamov A."/>
            <person name="Andreopoulos B."/>
            <person name="Baker S."/>
            <person name="Barry K."/>
            <person name="Bills G."/>
            <person name="Bluhm B."/>
            <person name="Cannon C."/>
            <person name="Castanera R."/>
            <person name="Culley D."/>
            <person name="Daum C."/>
            <person name="Ezra D."/>
            <person name="Gonzalez J."/>
            <person name="Henrissat B."/>
            <person name="Kuo A."/>
            <person name="Liang C."/>
            <person name="Lipzen A."/>
            <person name="Lutzoni F."/>
            <person name="Magnuson J."/>
            <person name="Mondo S."/>
            <person name="Nolan M."/>
            <person name="Ohm R."/>
            <person name="Pangilinan J."/>
            <person name="Park H.-J."/>
            <person name="Ramirez L."/>
            <person name="Alfaro M."/>
            <person name="Sun H."/>
            <person name="Tritt A."/>
            <person name="Yoshinaga Y."/>
            <person name="Zwiers L.-H."/>
            <person name="Turgeon B."/>
            <person name="Goodwin S."/>
            <person name="Spatafora J."/>
            <person name="Crous P."/>
            <person name="Grigoriev I."/>
        </authorList>
    </citation>
    <scope>NUCLEOTIDE SEQUENCE</scope>
    <source>
        <strain evidence="13">CBS 627.86</strain>
    </source>
</reference>
<dbReference type="InterPro" id="IPR017853">
    <property type="entry name" value="GH"/>
</dbReference>
<comment type="catalytic activity">
    <reaction evidence="1">
        <text>Random endo-hydrolysis of N-acetyl-beta-D-glucosaminide (1-&gt;4)-beta-linkages in chitin and chitodextrins.</text>
        <dbReference type="EC" id="3.2.1.14"/>
    </reaction>
</comment>
<evidence type="ECO:0000256" key="11">
    <source>
        <dbReference type="RuleBase" id="RU000489"/>
    </source>
</evidence>
<dbReference type="Gene3D" id="3.20.20.80">
    <property type="entry name" value="Glycosidases"/>
    <property type="match status" value="1"/>
</dbReference>
<dbReference type="EMBL" id="ML977311">
    <property type="protein sequence ID" value="KAF2121856.1"/>
    <property type="molecule type" value="Genomic_DNA"/>
</dbReference>
<name>A0A6A5ZRH9_9PLEO</name>
<dbReference type="GO" id="GO:0008843">
    <property type="term" value="F:endochitinase activity"/>
    <property type="evidence" value="ECO:0007669"/>
    <property type="project" value="UniProtKB-EC"/>
</dbReference>
<dbReference type="Pfam" id="PF00704">
    <property type="entry name" value="Glyco_hydro_18"/>
    <property type="match status" value="1"/>
</dbReference>
<comment type="subcellular location">
    <subcellularLocation>
        <location evidence="2">Secreted</location>
    </subcellularLocation>
</comment>
<dbReference type="SUPFAM" id="SSF54556">
    <property type="entry name" value="Chitinase insertion domain"/>
    <property type="match status" value="1"/>
</dbReference>
<dbReference type="EC" id="3.2.1.14" evidence="4"/>
<evidence type="ECO:0000313" key="13">
    <source>
        <dbReference type="EMBL" id="KAF2121856.1"/>
    </source>
</evidence>
<evidence type="ECO:0000256" key="2">
    <source>
        <dbReference type="ARBA" id="ARBA00004613"/>
    </source>
</evidence>
<evidence type="ECO:0000256" key="8">
    <source>
        <dbReference type="ARBA" id="ARBA00023277"/>
    </source>
</evidence>